<evidence type="ECO:0000313" key="2">
    <source>
        <dbReference type="EMBL" id="KAB8266546.1"/>
    </source>
</evidence>
<feature type="compositionally biased region" description="Basic and acidic residues" evidence="1">
    <location>
        <begin position="1017"/>
        <end position="1027"/>
    </location>
</feature>
<feature type="region of interest" description="Disordered" evidence="1">
    <location>
        <begin position="1"/>
        <end position="63"/>
    </location>
</feature>
<gene>
    <name evidence="2" type="ORF">BDV30DRAFT_247683</name>
</gene>
<sequence length="1092" mass="125161">MPATVTKGKRGRPRKYASEQERQGSAQAPLPTSPQATVVAAGTIPAELPVPSCGETEPPPLPPVEDYLDQFLPSCGALETPLAGEAAGDDGHESEVGPPRAGFTHHPPRGESGHLAKRLADQLIQHHGCCGDCHAQASQAHHEQHKEHCGLQSYLEDIQAGEAFPDVLSQNRTTAARKEQVYNGISADPSSSSPLHICLQADFHPPSSSSVTFDIDSIVGYPTSLAVAKQGIRWHPTQMMVSDLQSSLHLSPVQVSYVDKQGCAHTVRRPVHKVPHYTFGRVAGFEDISLYLLFPQLYREEQQCSRLRDEDFTLWMDQILLPAIYKHYPSSLTQHYPSSCDHSRSNATARGVEMRSQRVDPVAREQMLFYFLPPDALRELWETIQEKVQMPGLQHFQGVQILLQAKNLKTVTKDVTWQKMIDRFEQYWHHAIIESYATTGFFFAIGKEVCPSGISKVALQQTSFSSPLQSPEESQAQTLLWRRCCLDSYAAWAPSAQGSADDGFHQTFYPMSMLQDTGSLTLETHAVSWSRQAGLLYSQFYSSVKEIFAAGNIYPFTNTAIENLALDPKLRKTWQAVGGGLSNDPIALTRAYLYTKQRCHHALQGSPGKSFGTREEHRVSQSLLEQIHLEFQRRQLHQVGFPTPLEPNLPFYSLSTQTVLDWFRWNINKFCVGFEMVHSLNDHHFVTWEHTRVMLMFLRCLQFSYSTGLIQRVGGCWHDIKYQPDATQSDGIRRWEGLGFRDTMQRFGYAWFLDKINWSTLTFRQPFAQYMMFNNPSMQAVYRARYPQIRDVRIDFIRVDQARQWMLEFSSIPTCQAYLMKYLRQLCLRAFRQDVFTHIKPQLKKDHWLLPYPQSQGFMRKDKETGQFVWWSSIHRGLARYYRQLYGPSPSVLPASYIKHHPSTHWQRAENSLDFMNYTVRPEQRLVHLTNTDLYQQLQDLQAQFNRTSHPTHLPLVEPSLMVYEMQDPSYDYLDRAARAPMESWSTITCSYQLQKALEEYSILQHQHINLRRRRVARDVPDDHSDSQAEASSELEEDEEMTSDEESLSHHKQRHVTYIQSIERQMYQVICNDRKECWARGGGQATTAVTAC</sequence>
<feature type="region of interest" description="Disordered" evidence="1">
    <location>
        <begin position="81"/>
        <end position="114"/>
    </location>
</feature>
<name>A0A5N6IJK8_9EURO</name>
<proteinExistence type="predicted"/>
<keyword evidence="3" id="KW-1185">Reference proteome</keyword>
<feature type="compositionally biased region" description="Acidic residues" evidence="1">
    <location>
        <begin position="1033"/>
        <end position="1046"/>
    </location>
</feature>
<organism evidence="2 3">
    <name type="scientific">Aspergillus minisclerotigenes</name>
    <dbReference type="NCBI Taxonomy" id="656917"/>
    <lineage>
        <taxon>Eukaryota</taxon>
        <taxon>Fungi</taxon>
        <taxon>Dikarya</taxon>
        <taxon>Ascomycota</taxon>
        <taxon>Pezizomycotina</taxon>
        <taxon>Eurotiomycetes</taxon>
        <taxon>Eurotiomycetidae</taxon>
        <taxon>Eurotiales</taxon>
        <taxon>Aspergillaceae</taxon>
        <taxon>Aspergillus</taxon>
        <taxon>Aspergillus subgen. Circumdati</taxon>
    </lineage>
</organism>
<dbReference type="EMBL" id="ML732957">
    <property type="protein sequence ID" value="KAB8266546.1"/>
    <property type="molecule type" value="Genomic_DNA"/>
</dbReference>
<reference evidence="2 3" key="1">
    <citation type="submission" date="2019-04" db="EMBL/GenBank/DDBJ databases">
        <title>Fungal friends and foes A comparative genomics study of 23 Aspergillus species from section Flavi.</title>
        <authorList>
            <consortium name="DOE Joint Genome Institute"/>
            <person name="Kjaerbolling I."/>
            <person name="Vesth T.C."/>
            <person name="Frisvad J.C."/>
            <person name="Nybo J.L."/>
            <person name="Theobald S."/>
            <person name="Kildgaard S."/>
            <person name="Petersen T.I."/>
            <person name="Kuo A."/>
            <person name="Sato A."/>
            <person name="Lyhne E.K."/>
            <person name="Kogle M.E."/>
            <person name="Wiebenga A."/>
            <person name="Kun R.S."/>
            <person name="Lubbers R.J."/>
            <person name="Makela M.R."/>
            <person name="Barry K."/>
            <person name="Chovatia M."/>
            <person name="Clum A."/>
            <person name="Daum C."/>
            <person name="Haridas S."/>
            <person name="He G."/>
            <person name="LaButti K."/>
            <person name="Lipzen A."/>
            <person name="Mondo S."/>
            <person name="Pangilinan J."/>
            <person name="Riley R."/>
            <person name="Salamov A."/>
            <person name="Simmons B.A."/>
            <person name="Magnuson J.K."/>
            <person name="Henrissat B."/>
            <person name="Mortensen U.H."/>
            <person name="Larsen T.O."/>
            <person name="De vries R.P."/>
            <person name="Grigoriev I.V."/>
            <person name="Machida M."/>
            <person name="Baker S.E."/>
            <person name="Andersen M.R."/>
        </authorList>
    </citation>
    <scope>NUCLEOTIDE SEQUENCE [LARGE SCALE GENOMIC DNA]</scope>
    <source>
        <strain evidence="2 3">CBS 117635</strain>
    </source>
</reference>
<feature type="region of interest" description="Disordered" evidence="1">
    <location>
        <begin position="1016"/>
        <end position="1053"/>
    </location>
</feature>
<accession>A0A5N6IJK8</accession>
<evidence type="ECO:0000313" key="3">
    <source>
        <dbReference type="Proteomes" id="UP000326289"/>
    </source>
</evidence>
<dbReference type="Proteomes" id="UP000326289">
    <property type="component" value="Unassembled WGS sequence"/>
</dbReference>
<dbReference type="AlphaFoldDB" id="A0A5N6IJK8"/>
<evidence type="ECO:0000256" key="1">
    <source>
        <dbReference type="SAM" id="MobiDB-lite"/>
    </source>
</evidence>
<protein>
    <submittedName>
        <fullName evidence="2">Uncharacterized protein</fullName>
    </submittedName>
</protein>